<dbReference type="InterPro" id="IPR001314">
    <property type="entry name" value="Peptidase_S1A"/>
</dbReference>
<reference evidence="10" key="1">
    <citation type="submission" date="2023-01" db="EMBL/GenBank/DDBJ databases">
        <title>Key to firefly adult light organ development and bioluminescence: homeobox transcription factors regulate luciferase expression and transportation to peroxisome.</title>
        <authorList>
            <person name="Fu X."/>
        </authorList>
    </citation>
    <scope>NUCLEOTIDE SEQUENCE [LARGE SCALE GENOMIC DNA]</scope>
</reference>
<feature type="chain" id="PRO_5042991304" description="Peptidase S1 domain-containing protein" evidence="7">
    <location>
        <begin position="17"/>
        <end position="269"/>
    </location>
</feature>
<dbReference type="Gene3D" id="2.40.10.10">
    <property type="entry name" value="Trypsin-like serine proteases"/>
    <property type="match status" value="2"/>
</dbReference>
<dbReference type="InterPro" id="IPR033116">
    <property type="entry name" value="TRYPSIN_SER"/>
</dbReference>
<organism evidence="9 10">
    <name type="scientific">Aquatica leii</name>
    <dbReference type="NCBI Taxonomy" id="1421715"/>
    <lineage>
        <taxon>Eukaryota</taxon>
        <taxon>Metazoa</taxon>
        <taxon>Ecdysozoa</taxon>
        <taxon>Arthropoda</taxon>
        <taxon>Hexapoda</taxon>
        <taxon>Insecta</taxon>
        <taxon>Pterygota</taxon>
        <taxon>Neoptera</taxon>
        <taxon>Endopterygota</taxon>
        <taxon>Coleoptera</taxon>
        <taxon>Polyphaga</taxon>
        <taxon>Elateriformia</taxon>
        <taxon>Elateroidea</taxon>
        <taxon>Lampyridae</taxon>
        <taxon>Luciolinae</taxon>
        <taxon>Aquatica</taxon>
    </lineage>
</organism>
<dbReference type="SMART" id="SM00020">
    <property type="entry name" value="Tryp_SPc"/>
    <property type="match status" value="1"/>
</dbReference>
<dbReference type="GO" id="GO:0006508">
    <property type="term" value="P:proteolysis"/>
    <property type="evidence" value="ECO:0007669"/>
    <property type="project" value="UniProtKB-KW"/>
</dbReference>
<feature type="domain" description="Peptidase S1" evidence="8">
    <location>
        <begin position="35"/>
        <end position="267"/>
    </location>
</feature>
<evidence type="ECO:0000256" key="5">
    <source>
        <dbReference type="ARBA" id="ARBA00023157"/>
    </source>
</evidence>
<keyword evidence="2 6" id="KW-0645">Protease</keyword>
<dbReference type="PROSITE" id="PS50240">
    <property type="entry name" value="TRYPSIN_DOM"/>
    <property type="match status" value="1"/>
</dbReference>
<dbReference type="InterPro" id="IPR001254">
    <property type="entry name" value="Trypsin_dom"/>
</dbReference>
<keyword evidence="5" id="KW-1015">Disulfide bond</keyword>
<dbReference type="PROSITE" id="PS00134">
    <property type="entry name" value="TRYPSIN_HIS"/>
    <property type="match status" value="1"/>
</dbReference>
<evidence type="ECO:0000259" key="8">
    <source>
        <dbReference type="PROSITE" id="PS50240"/>
    </source>
</evidence>
<keyword evidence="4 6" id="KW-0720">Serine protease</keyword>
<dbReference type="CDD" id="cd00190">
    <property type="entry name" value="Tryp_SPc"/>
    <property type="match status" value="1"/>
</dbReference>
<dbReference type="GO" id="GO:0004252">
    <property type="term" value="F:serine-type endopeptidase activity"/>
    <property type="evidence" value="ECO:0007669"/>
    <property type="project" value="InterPro"/>
</dbReference>
<evidence type="ECO:0000313" key="9">
    <source>
        <dbReference type="EMBL" id="KAK4874415.1"/>
    </source>
</evidence>
<sequence>MNALFVFLLLAVAVAAVPSRNVLPVREALDLSPRIISGEPASLGQFPWQVINKFTIFLGTAFCGGALITPRWVLTAAHCADCAFDFTITLGALYSDGRPESQSVVVKTTKGVVHPDYSSSYLTNDIALVDLLTDVVLSDYIKLIPLDTEHLGSGVSVTASGWGKTSDSSNVVSQILNFVTLTTTSNTICESVYGSSITEGTLCCLGAPEHSTCNGDSGGPLIRVDENGRARHVGVISFVHIQGCASGNPSGYSRTQFYGDWILNTIKSN</sequence>
<protein>
    <recommendedName>
        <fullName evidence="8">Peptidase S1 domain-containing protein</fullName>
    </recommendedName>
</protein>
<dbReference type="PANTHER" id="PTHR24276:SF91">
    <property type="entry name" value="AT26814P-RELATED"/>
    <property type="match status" value="1"/>
</dbReference>
<dbReference type="FunFam" id="2.40.10.10:FF:000068">
    <property type="entry name" value="transmembrane protease serine 2"/>
    <property type="match status" value="1"/>
</dbReference>
<dbReference type="InterPro" id="IPR050430">
    <property type="entry name" value="Peptidase_S1"/>
</dbReference>
<evidence type="ECO:0000256" key="1">
    <source>
        <dbReference type="ARBA" id="ARBA00007664"/>
    </source>
</evidence>
<dbReference type="InterPro" id="IPR043504">
    <property type="entry name" value="Peptidase_S1_PA_chymotrypsin"/>
</dbReference>
<dbReference type="InterPro" id="IPR009003">
    <property type="entry name" value="Peptidase_S1_PA"/>
</dbReference>
<dbReference type="InterPro" id="IPR018114">
    <property type="entry name" value="TRYPSIN_HIS"/>
</dbReference>
<evidence type="ECO:0000256" key="4">
    <source>
        <dbReference type="ARBA" id="ARBA00022825"/>
    </source>
</evidence>
<keyword evidence="7" id="KW-0732">Signal</keyword>
<dbReference type="Proteomes" id="UP001353858">
    <property type="component" value="Unassembled WGS sequence"/>
</dbReference>
<gene>
    <name evidence="9" type="ORF">RN001_013775</name>
</gene>
<evidence type="ECO:0000313" key="10">
    <source>
        <dbReference type="Proteomes" id="UP001353858"/>
    </source>
</evidence>
<accession>A0AAN7Q045</accession>
<evidence type="ECO:0000256" key="2">
    <source>
        <dbReference type="ARBA" id="ARBA00022670"/>
    </source>
</evidence>
<keyword evidence="10" id="KW-1185">Reference proteome</keyword>
<dbReference type="PRINTS" id="PR00722">
    <property type="entry name" value="CHYMOTRYPSIN"/>
</dbReference>
<comment type="similarity">
    <text evidence="1">Belongs to the peptidase S1 family.</text>
</comment>
<comment type="caution">
    <text evidence="9">The sequence shown here is derived from an EMBL/GenBank/DDBJ whole genome shotgun (WGS) entry which is preliminary data.</text>
</comment>
<dbReference type="PANTHER" id="PTHR24276">
    <property type="entry name" value="POLYSERASE-RELATED"/>
    <property type="match status" value="1"/>
</dbReference>
<dbReference type="PROSITE" id="PS00135">
    <property type="entry name" value="TRYPSIN_SER"/>
    <property type="match status" value="1"/>
</dbReference>
<dbReference type="Pfam" id="PF00089">
    <property type="entry name" value="Trypsin"/>
    <property type="match status" value="1"/>
</dbReference>
<evidence type="ECO:0000256" key="7">
    <source>
        <dbReference type="SAM" id="SignalP"/>
    </source>
</evidence>
<proteinExistence type="inferred from homology"/>
<evidence type="ECO:0000256" key="6">
    <source>
        <dbReference type="RuleBase" id="RU363034"/>
    </source>
</evidence>
<evidence type="ECO:0000256" key="3">
    <source>
        <dbReference type="ARBA" id="ARBA00022801"/>
    </source>
</evidence>
<dbReference type="AlphaFoldDB" id="A0AAN7Q045"/>
<keyword evidence="3 6" id="KW-0378">Hydrolase</keyword>
<name>A0AAN7Q045_9COLE</name>
<dbReference type="SUPFAM" id="SSF50494">
    <property type="entry name" value="Trypsin-like serine proteases"/>
    <property type="match status" value="1"/>
</dbReference>
<dbReference type="EMBL" id="JARPUR010000006">
    <property type="protein sequence ID" value="KAK4874415.1"/>
    <property type="molecule type" value="Genomic_DNA"/>
</dbReference>
<feature type="signal peptide" evidence="7">
    <location>
        <begin position="1"/>
        <end position="16"/>
    </location>
</feature>